<keyword evidence="2" id="KW-0812">Transmembrane</keyword>
<keyword evidence="3" id="KW-1185">Reference proteome</keyword>
<dbReference type="Proteomes" id="UP000235220">
    <property type="component" value="Chromosome 11"/>
</dbReference>
<feature type="transmembrane region" description="Helical" evidence="2">
    <location>
        <begin position="368"/>
        <end position="387"/>
    </location>
</feature>
<dbReference type="OrthoDB" id="1713996at2759"/>
<dbReference type="RefSeq" id="XP_018824773.2">
    <property type="nucleotide sequence ID" value="XM_018969228.2"/>
</dbReference>
<keyword evidence="2" id="KW-1133">Transmembrane helix</keyword>
<evidence type="ECO:0000313" key="3">
    <source>
        <dbReference type="Proteomes" id="UP000235220"/>
    </source>
</evidence>
<protein>
    <submittedName>
        <fullName evidence="4">Uncharacterized protein LOC108994135</fullName>
    </submittedName>
</protein>
<sequence>MEEQKSRSKQDMKRTRIKLGGGDGIGGVVVFGGALAIAGLIAVFAFKNRRMKEADINPRNPNDVSKESKNKKREDEGSEGLRFISQTSYYGSCLTSHGTPQTSVTQIDPCETLVSAKCLIMEEKPRNEISEENEDSLSGHQEIVIYDYSTLESIDSCDDCGVVGKCSLLVSESPILIEETMVKNDSDMEENNSISIKTIEDEKADEASLIVHAKDKAEHEKSTTQSDEYLLVYKEDEAEHEKSAAQSDEEEEERDYEEGGIVEDGEESSEGTTGDSSMESNTEAIWPAELILDSSQELEQADFIFQNAVEKTEEEEDETAKLVKRNYFNSTENGYALKYEAAEEPTMIWKETHEPVKVNNQPARSSKLGIWVFSIMLLLLLLLLLAFNDQEAVPTPTMS</sequence>
<dbReference type="AlphaFoldDB" id="A0A2I4EZE6"/>
<feature type="transmembrane region" description="Helical" evidence="2">
    <location>
        <begin position="24"/>
        <end position="46"/>
    </location>
</feature>
<keyword evidence="2" id="KW-0472">Membrane</keyword>
<organism evidence="3 4">
    <name type="scientific">Juglans regia</name>
    <name type="common">English walnut</name>
    <dbReference type="NCBI Taxonomy" id="51240"/>
    <lineage>
        <taxon>Eukaryota</taxon>
        <taxon>Viridiplantae</taxon>
        <taxon>Streptophyta</taxon>
        <taxon>Embryophyta</taxon>
        <taxon>Tracheophyta</taxon>
        <taxon>Spermatophyta</taxon>
        <taxon>Magnoliopsida</taxon>
        <taxon>eudicotyledons</taxon>
        <taxon>Gunneridae</taxon>
        <taxon>Pentapetalae</taxon>
        <taxon>rosids</taxon>
        <taxon>fabids</taxon>
        <taxon>Fagales</taxon>
        <taxon>Juglandaceae</taxon>
        <taxon>Juglans</taxon>
    </lineage>
</organism>
<feature type="compositionally biased region" description="Acidic residues" evidence="1">
    <location>
        <begin position="247"/>
        <end position="269"/>
    </location>
</feature>
<dbReference type="KEGG" id="jre:108994135"/>
<evidence type="ECO:0000313" key="4">
    <source>
        <dbReference type="RefSeq" id="XP_018824773.2"/>
    </source>
</evidence>
<evidence type="ECO:0000256" key="1">
    <source>
        <dbReference type="SAM" id="MobiDB-lite"/>
    </source>
</evidence>
<evidence type="ECO:0000256" key="2">
    <source>
        <dbReference type="SAM" id="Phobius"/>
    </source>
</evidence>
<reference evidence="4" key="1">
    <citation type="submission" date="2025-08" db="UniProtKB">
        <authorList>
            <consortium name="RefSeq"/>
        </authorList>
    </citation>
    <scope>IDENTIFICATION</scope>
    <source>
        <tissue evidence="4">Leaves</tissue>
    </source>
</reference>
<accession>A0A2I4EZE6</accession>
<dbReference type="GeneID" id="108994135"/>
<feature type="region of interest" description="Disordered" evidence="1">
    <location>
        <begin position="55"/>
        <end position="79"/>
    </location>
</feature>
<feature type="region of interest" description="Disordered" evidence="1">
    <location>
        <begin position="237"/>
        <end position="280"/>
    </location>
</feature>
<gene>
    <name evidence="4" type="primary">LOC108994135</name>
</gene>
<dbReference type="InParanoid" id="A0A2I4EZE6"/>
<name>A0A2I4EZE6_JUGRE</name>
<feature type="compositionally biased region" description="Low complexity" evidence="1">
    <location>
        <begin position="270"/>
        <end position="280"/>
    </location>
</feature>
<feature type="compositionally biased region" description="Basic and acidic residues" evidence="1">
    <location>
        <begin position="64"/>
        <end position="75"/>
    </location>
</feature>
<proteinExistence type="predicted"/>